<dbReference type="KEGG" id="dpr:Despr_1756"/>
<dbReference type="RefSeq" id="WP_015724447.1">
    <property type="nucleotide sequence ID" value="NC_014972.1"/>
</dbReference>
<name>A0A7U4DP90_DESPD</name>
<reference evidence="1 2" key="1">
    <citation type="journal article" date="2011" name="Stand. Genomic Sci.">
        <title>Complete genome sequence of Desulfobulbus propionicus type strain (1pr3).</title>
        <authorList>
            <person name="Pagani I."/>
            <person name="Lapidus A."/>
            <person name="Nolan M."/>
            <person name="Lucas S."/>
            <person name="Hammon N."/>
            <person name="Deshpande S."/>
            <person name="Cheng J.F."/>
            <person name="Chertkov O."/>
            <person name="Davenport K."/>
            <person name="Tapia R."/>
            <person name="Han C."/>
            <person name="Goodwin L."/>
            <person name="Pitluck S."/>
            <person name="Liolios K."/>
            <person name="Mavromatis K."/>
            <person name="Ivanova N."/>
            <person name="Mikhailova N."/>
            <person name="Pati A."/>
            <person name="Chen A."/>
            <person name="Palaniappan K."/>
            <person name="Land M."/>
            <person name="Hauser L."/>
            <person name="Chang Y.J."/>
            <person name="Jeffries C.D."/>
            <person name="Detter J.C."/>
            <person name="Brambilla E."/>
            <person name="Kannan K.P."/>
            <person name="Djao O.D."/>
            <person name="Rohde M."/>
            <person name="Pukall R."/>
            <person name="Spring S."/>
            <person name="Goker M."/>
            <person name="Sikorski J."/>
            <person name="Woyke T."/>
            <person name="Bristow J."/>
            <person name="Eisen J.A."/>
            <person name="Markowitz V."/>
            <person name="Hugenholtz P."/>
            <person name="Kyrpides N.C."/>
            <person name="Klenk H.P."/>
        </authorList>
    </citation>
    <scope>NUCLEOTIDE SEQUENCE [LARGE SCALE GENOMIC DNA]</scope>
    <source>
        <strain evidence="2">ATCC 33891 / DSM 2032 / 1pr3</strain>
    </source>
</reference>
<dbReference type="EMBL" id="CP002364">
    <property type="protein sequence ID" value="ADW17906.1"/>
    <property type="molecule type" value="Genomic_DNA"/>
</dbReference>
<dbReference type="AlphaFoldDB" id="A0A7U4DP90"/>
<sequence length="93" mass="10823">MHTDEYEISLTRERNHCRQVVNTTRAALAEREKNHGMTYAEAAKAVAEGRLAISDAEMARWRDDVEALPQWEQRLEEYREALEMMRISASRGD</sequence>
<evidence type="ECO:0000313" key="1">
    <source>
        <dbReference type="EMBL" id="ADW17906.1"/>
    </source>
</evidence>
<evidence type="ECO:0000313" key="2">
    <source>
        <dbReference type="Proteomes" id="UP000006365"/>
    </source>
</evidence>
<proteinExistence type="predicted"/>
<gene>
    <name evidence="1" type="ordered locus">Despr_1756</name>
</gene>
<dbReference type="Proteomes" id="UP000006365">
    <property type="component" value="Chromosome"/>
</dbReference>
<accession>A0A7U4DP90</accession>
<protein>
    <submittedName>
        <fullName evidence="1">SMC domain protein</fullName>
    </submittedName>
</protein>
<organism evidence="1 2">
    <name type="scientific">Desulfobulbus propionicus (strain ATCC 33891 / DSM 2032 / VKM B-1956 / 1pr3)</name>
    <dbReference type="NCBI Taxonomy" id="577650"/>
    <lineage>
        <taxon>Bacteria</taxon>
        <taxon>Pseudomonadati</taxon>
        <taxon>Thermodesulfobacteriota</taxon>
        <taxon>Desulfobulbia</taxon>
        <taxon>Desulfobulbales</taxon>
        <taxon>Desulfobulbaceae</taxon>
        <taxon>Desulfobulbus</taxon>
    </lineage>
</organism>
<keyword evidence="2" id="KW-1185">Reference proteome</keyword>